<dbReference type="Proteomes" id="UP000036367">
    <property type="component" value="Unassembled WGS sequence"/>
</dbReference>
<evidence type="ECO:0000313" key="1">
    <source>
        <dbReference type="EMBL" id="KLU01961.1"/>
    </source>
</evidence>
<gene>
    <name evidence="1" type="ORF">RISK_006145</name>
</gene>
<name>A0A0J1B685_RHOIS</name>
<evidence type="ECO:0000313" key="2">
    <source>
        <dbReference type="Proteomes" id="UP000036367"/>
    </source>
</evidence>
<dbReference type="AlphaFoldDB" id="A0A0J1B685"/>
<dbReference type="EMBL" id="LECT01000048">
    <property type="protein sequence ID" value="KLU01961.1"/>
    <property type="molecule type" value="Genomic_DNA"/>
</dbReference>
<sequence>MTIVVHQTAEIFNGGRDDRVSSMLERLGIEFPNLIIQRFLQGIAASLFASSGTSSTQVTSCDLTPAAAR</sequence>
<comment type="caution">
    <text evidence="1">The sequence shown here is derived from an EMBL/GenBank/DDBJ whole genome shotgun (WGS) entry which is preliminary data.</text>
</comment>
<organism evidence="1 2">
    <name type="scientific">Rhodopirellula islandica</name>
    <dbReference type="NCBI Taxonomy" id="595434"/>
    <lineage>
        <taxon>Bacteria</taxon>
        <taxon>Pseudomonadati</taxon>
        <taxon>Planctomycetota</taxon>
        <taxon>Planctomycetia</taxon>
        <taxon>Pirellulales</taxon>
        <taxon>Pirellulaceae</taxon>
        <taxon>Rhodopirellula</taxon>
    </lineage>
</organism>
<reference evidence="1" key="1">
    <citation type="submission" date="2015-05" db="EMBL/GenBank/DDBJ databases">
        <title>Permanent draft genome of Rhodopirellula islandicus K833.</title>
        <authorList>
            <person name="Kizina J."/>
            <person name="Richter M."/>
            <person name="Glockner F.O."/>
            <person name="Harder J."/>
        </authorList>
    </citation>
    <scope>NUCLEOTIDE SEQUENCE [LARGE SCALE GENOMIC DNA]</scope>
    <source>
        <strain evidence="1">K833</strain>
    </source>
</reference>
<proteinExistence type="predicted"/>
<dbReference type="RefSeq" id="WP_047817016.1">
    <property type="nucleotide sequence ID" value="NZ_LECT01000048.1"/>
</dbReference>
<protein>
    <submittedName>
        <fullName evidence="1">Uncharacterized protein</fullName>
    </submittedName>
</protein>
<accession>A0A0J1B685</accession>
<keyword evidence="2" id="KW-1185">Reference proteome</keyword>